<sequence>MIMARRDQALSKTGEGDQLTLALPYWPDTDRAAPRPFLLSGLFPVVKRGTRRRLESEEVAVWGDHILRVTGQQMDQGDLDTLLELLHRARSQETTAPVETSARELLRCMGKKTGGTQCTWLGQSIERLQNNSIQITSNGRATYQGSLIQEFLRDEKTQAYKIVLNPRLAEMFGGGNYTRMIQEVRQALKTDLSKWLYGYVNSHRATLENPHRVKLSTLKPLTGSRATDKKFREMLRAGLEQLKEQGVLADWEITAQGVVVLTRPERAVVPETPRLGYGP</sequence>
<dbReference type="EMBL" id="LVJN01000015">
    <property type="protein sequence ID" value="OSM06730.1"/>
    <property type="molecule type" value="Genomic_DNA"/>
</dbReference>
<evidence type="ECO:0000313" key="2">
    <source>
        <dbReference type="Proteomes" id="UP000194003"/>
    </source>
</evidence>
<dbReference type="STRING" id="1434232.MAIT1_04735"/>
<gene>
    <name evidence="1" type="ORF">MAIT1_04735</name>
</gene>
<proteinExistence type="predicted"/>
<comment type="caution">
    <text evidence="1">The sequence shown here is derived from an EMBL/GenBank/DDBJ whole genome shotgun (WGS) entry which is preliminary data.</text>
</comment>
<protein>
    <submittedName>
        <fullName evidence="1">Putative TrfA family protein</fullName>
    </submittedName>
</protein>
<reference evidence="1 2" key="1">
    <citation type="journal article" date="2016" name="BMC Genomics">
        <title>Combined genomic and structural analyses of a cultured magnetotactic bacterium reveals its niche adaptation to a dynamic environment.</title>
        <authorList>
            <person name="Araujo A.C."/>
            <person name="Morillo V."/>
            <person name="Cypriano J."/>
            <person name="Teixeira L.C."/>
            <person name="Leao P."/>
            <person name="Lyra S."/>
            <person name="Almeida L.G."/>
            <person name="Bazylinski D.A."/>
            <person name="Vasconcellos A.T."/>
            <person name="Abreu F."/>
            <person name="Lins U."/>
        </authorList>
    </citation>
    <scope>NUCLEOTIDE SEQUENCE [LARGE SCALE GENOMIC DNA]</scope>
    <source>
        <strain evidence="1 2">IT-1</strain>
    </source>
</reference>
<evidence type="ECO:0000313" key="1">
    <source>
        <dbReference type="EMBL" id="OSM06730.1"/>
    </source>
</evidence>
<dbReference type="InterPro" id="IPR010751">
    <property type="entry name" value="TrfA"/>
</dbReference>
<dbReference type="Proteomes" id="UP000194003">
    <property type="component" value="Unassembled WGS sequence"/>
</dbReference>
<accession>A0A1Y2K7J0</accession>
<dbReference type="Pfam" id="PF07042">
    <property type="entry name" value="TrfA"/>
    <property type="match status" value="1"/>
</dbReference>
<dbReference type="AlphaFoldDB" id="A0A1Y2K7J0"/>
<organism evidence="1 2">
    <name type="scientific">Magnetofaba australis IT-1</name>
    <dbReference type="NCBI Taxonomy" id="1434232"/>
    <lineage>
        <taxon>Bacteria</taxon>
        <taxon>Pseudomonadati</taxon>
        <taxon>Pseudomonadota</taxon>
        <taxon>Magnetococcia</taxon>
        <taxon>Magnetococcales</taxon>
        <taxon>Magnetococcaceae</taxon>
        <taxon>Magnetofaba</taxon>
    </lineage>
</organism>
<name>A0A1Y2K7J0_9PROT</name>
<keyword evidence="2" id="KW-1185">Reference proteome</keyword>